<keyword evidence="2" id="KW-0812">Transmembrane</keyword>
<feature type="region of interest" description="Disordered" evidence="1">
    <location>
        <begin position="1"/>
        <end position="21"/>
    </location>
</feature>
<evidence type="ECO:0000256" key="2">
    <source>
        <dbReference type="SAM" id="Phobius"/>
    </source>
</evidence>
<dbReference type="EMBL" id="BAABHJ010000005">
    <property type="protein sequence ID" value="GAA4604773.1"/>
    <property type="molecule type" value="Genomic_DNA"/>
</dbReference>
<gene>
    <name evidence="3" type="ORF">GCM10023195_16340</name>
</gene>
<evidence type="ECO:0008006" key="5">
    <source>
        <dbReference type="Google" id="ProtNLM"/>
    </source>
</evidence>
<keyword evidence="2" id="KW-0472">Membrane</keyword>
<proteinExistence type="predicted"/>
<feature type="transmembrane region" description="Helical" evidence="2">
    <location>
        <begin position="89"/>
        <end position="110"/>
    </location>
</feature>
<accession>A0ABP8TCU1</accession>
<keyword evidence="2" id="KW-1133">Transmembrane helix</keyword>
<dbReference type="Proteomes" id="UP001500212">
    <property type="component" value="Unassembled WGS sequence"/>
</dbReference>
<dbReference type="InterPro" id="IPR009937">
    <property type="entry name" value="Phage_holin_3_6"/>
</dbReference>
<dbReference type="RefSeq" id="WP_345350811.1">
    <property type="nucleotide sequence ID" value="NZ_BAABHJ010000005.1"/>
</dbReference>
<sequence length="167" mass="17794">MTTSLHGPGTRRTTVSGNTSLGRLVSDTTADLQKLMRQEVALAKAEIRQEAMKAGKAAGLFGGAGFAGYMVMVIGSLTAIFALAHVVDIAWAALIITGLWAVAGAVMAALGRQRMRRVSPPHRTVETLKEDAQLMRRSASHAKAIAVEPISSEPAELVVPHTEHSRW</sequence>
<dbReference type="Pfam" id="PF07332">
    <property type="entry name" value="Phage_holin_3_6"/>
    <property type="match status" value="1"/>
</dbReference>
<reference evidence="4" key="1">
    <citation type="journal article" date="2019" name="Int. J. Syst. Evol. Microbiol.">
        <title>The Global Catalogue of Microorganisms (GCM) 10K type strain sequencing project: providing services to taxonomists for standard genome sequencing and annotation.</title>
        <authorList>
            <consortium name="The Broad Institute Genomics Platform"/>
            <consortium name="The Broad Institute Genome Sequencing Center for Infectious Disease"/>
            <person name="Wu L."/>
            <person name="Ma J."/>
        </authorList>
    </citation>
    <scope>NUCLEOTIDE SEQUENCE [LARGE SCALE GENOMIC DNA]</scope>
    <source>
        <strain evidence="4">JCM 17938</strain>
    </source>
</reference>
<evidence type="ECO:0000313" key="3">
    <source>
        <dbReference type="EMBL" id="GAA4604773.1"/>
    </source>
</evidence>
<evidence type="ECO:0000313" key="4">
    <source>
        <dbReference type="Proteomes" id="UP001500212"/>
    </source>
</evidence>
<organism evidence="3 4">
    <name type="scientific">Actinoallomurus liliacearum</name>
    <dbReference type="NCBI Taxonomy" id="1080073"/>
    <lineage>
        <taxon>Bacteria</taxon>
        <taxon>Bacillati</taxon>
        <taxon>Actinomycetota</taxon>
        <taxon>Actinomycetes</taxon>
        <taxon>Streptosporangiales</taxon>
        <taxon>Thermomonosporaceae</taxon>
        <taxon>Actinoallomurus</taxon>
    </lineage>
</organism>
<name>A0ABP8TCU1_9ACTN</name>
<keyword evidence="4" id="KW-1185">Reference proteome</keyword>
<comment type="caution">
    <text evidence="3">The sequence shown here is derived from an EMBL/GenBank/DDBJ whole genome shotgun (WGS) entry which is preliminary data.</text>
</comment>
<protein>
    <recommendedName>
        <fullName evidence="5">Transporter</fullName>
    </recommendedName>
</protein>
<feature type="transmembrane region" description="Helical" evidence="2">
    <location>
        <begin position="58"/>
        <end position="83"/>
    </location>
</feature>
<evidence type="ECO:0000256" key="1">
    <source>
        <dbReference type="SAM" id="MobiDB-lite"/>
    </source>
</evidence>